<accession>A0A395GIH0</accession>
<feature type="region of interest" description="Disordered" evidence="1">
    <location>
        <begin position="57"/>
        <end position="95"/>
    </location>
</feature>
<dbReference type="OrthoDB" id="10581471at2759"/>
<feature type="compositionally biased region" description="Basic residues" evidence="1">
    <location>
        <begin position="70"/>
        <end position="80"/>
    </location>
</feature>
<dbReference type="RefSeq" id="XP_025569579.1">
    <property type="nucleotide sequence ID" value="XM_025714875.1"/>
</dbReference>
<dbReference type="GeneID" id="37219740"/>
<sequence length="134" mass="14419">MLSPSAPLAPLVVSVIGKLSCGLTSLSQPHSAGADQDHETSSVVNAPLVQKGCHFAHPKTRSQSLPIGQPHRHHHQHQHQHHGDNPPPVPPRKLKTTTVYTVDLSKHKDHRLPTTRCHLPVASCQLPVATGDAS</sequence>
<organism evidence="2 3">
    <name type="scientific">Aspergillus ibericus CBS 121593</name>
    <dbReference type="NCBI Taxonomy" id="1448316"/>
    <lineage>
        <taxon>Eukaryota</taxon>
        <taxon>Fungi</taxon>
        <taxon>Dikarya</taxon>
        <taxon>Ascomycota</taxon>
        <taxon>Pezizomycotina</taxon>
        <taxon>Eurotiomycetes</taxon>
        <taxon>Eurotiomycetidae</taxon>
        <taxon>Eurotiales</taxon>
        <taxon>Aspergillaceae</taxon>
        <taxon>Aspergillus</taxon>
        <taxon>Aspergillus subgen. Circumdati</taxon>
    </lineage>
</organism>
<name>A0A395GIH0_9EURO</name>
<dbReference type="EMBL" id="KZ824498">
    <property type="protein sequence ID" value="RAK95251.1"/>
    <property type="molecule type" value="Genomic_DNA"/>
</dbReference>
<proteinExistence type="predicted"/>
<dbReference type="AlphaFoldDB" id="A0A395GIH0"/>
<gene>
    <name evidence="2" type="ORF">BO80DRAFT_275752</name>
</gene>
<evidence type="ECO:0000313" key="3">
    <source>
        <dbReference type="Proteomes" id="UP000249402"/>
    </source>
</evidence>
<dbReference type="VEuPathDB" id="FungiDB:BO80DRAFT_275752"/>
<evidence type="ECO:0000256" key="1">
    <source>
        <dbReference type="SAM" id="MobiDB-lite"/>
    </source>
</evidence>
<protein>
    <submittedName>
        <fullName evidence="2">Uncharacterized protein</fullName>
    </submittedName>
</protein>
<evidence type="ECO:0000313" key="2">
    <source>
        <dbReference type="EMBL" id="RAK95251.1"/>
    </source>
</evidence>
<reference evidence="2 3" key="1">
    <citation type="submission" date="2018-02" db="EMBL/GenBank/DDBJ databases">
        <title>The genomes of Aspergillus section Nigri reveals drivers in fungal speciation.</title>
        <authorList>
            <consortium name="DOE Joint Genome Institute"/>
            <person name="Vesth T.C."/>
            <person name="Nybo J."/>
            <person name="Theobald S."/>
            <person name="Brandl J."/>
            <person name="Frisvad J.C."/>
            <person name="Nielsen K.F."/>
            <person name="Lyhne E.K."/>
            <person name="Kogle M.E."/>
            <person name="Kuo A."/>
            <person name="Riley R."/>
            <person name="Clum A."/>
            <person name="Nolan M."/>
            <person name="Lipzen A."/>
            <person name="Salamov A."/>
            <person name="Henrissat B."/>
            <person name="Wiebenga A."/>
            <person name="De vries R.P."/>
            <person name="Grigoriev I.V."/>
            <person name="Mortensen U.H."/>
            <person name="Andersen M.R."/>
            <person name="Baker S.E."/>
        </authorList>
    </citation>
    <scope>NUCLEOTIDE SEQUENCE [LARGE SCALE GENOMIC DNA]</scope>
    <source>
        <strain evidence="2 3">CBS 121593</strain>
    </source>
</reference>
<keyword evidence="3" id="KW-1185">Reference proteome</keyword>
<dbReference type="Proteomes" id="UP000249402">
    <property type="component" value="Unassembled WGS sequence"/>
</dbReference>